<evidence type="ECO:0000313" key="8">
    <source>
        <dbReference type="Proteomes" id="UP000031620"/>
    </source>
</evidence>
<evidence type="ECO:0000256" key="1">
    <source>
        <dbReference type="ARBA" id="ARBA00010333"/>
    </source>
</evidence>
<gene>
    <name evidence="7" type="ORF">LOOC260_119290</name>
</gene>
<protein>
    <submittedName>
        <fullName evidence="7">Glutamine ABC transporter substrate-binding protein</fullName>
    </submittedName>
</protein>
<organism evidence="7 8">
    <name type="scientific">Paucilactobacillus hokkaidonensis JCM 18461</name>
    <dbReference type="NCBI Taxonomy" id="1291742"/>
    <lineage>
        <taxon>Bacteria</taxon>
        <taxon>Bacillati</taxon>
        <taxon>Bacillota</taxon>
        <taxon>Bacilli</taxon>
        <taxon>Lactobacillales</taxon>
        <taxon>Lactobacillaceae</taxon>
        <taxon>Paucilactobacillus</taxon>
    </lineage>
</organism>
<comment type="similarity">
    <text evidence="1">Belongs to the bacterial solute-binding protein 3 family.</text>
</comment>
<dbReference type="SMART" id="SM00062">
    <property type="entry name" value="PBPb"/>
    <property type="match status" value="1"/>
</dbReference>
<feature type="signal peptide" evidence="4">
    <location>
        <begin position="1"/>
        <end position="25"/>
    </location>
</feature>
<proteinExistence type="inferred from homology"/>
<evidence type="ECO:0000256" key="3">
    <source>
        <dbReference type="ARBA" id="ARBA00022729"/>
    </source>
</evidence>
<feature type="domain" description="Solute-binding protein family 3/N-terminal" evidence="5">
    <location>
        <begin position="44"/>
        <end position="268"/>
    </location>
</feature>
<feature type="chain" id="PRO_5038762326" evidence="4">
    <location>
        <begin position="26"/>
        <end position="278"/>
    </location>
</feature>
<dbReference type="KEGG" id="lho:LOOC260_119290"/>
<dbReference type="SUPFAM" id="SSF53850">
    <property type="entry name" value="Periplasmic binding protein-like II"/>
    <property type="match status" value="1"/>
</dbReference>
<dbReference type="InterPro" id="IPR051455">
    <property type="entry name" value="Bact_solute-bind_prot3"/>
</dbReference>
<dbReference type="InterPro" id="IPR001638">
    <property type="entry name" value="Solute-binding_3/MltF_N"/>
</dbReference>
<dbReference type="PANTHER" id="PTHR30085">
    <property type="entry name" value="AMINO ACID ABC TRANSPORTER PERMEASE"/>
    <property type="match status" value="1"/>
</dbReference>
<evidence type="ECO:0000256" key="2">
    <source>
        <dbReference type="ARBA" id="ARBA00022448"/>
    </source>
</evidence>
<dbReference type="PANTHER" id="PTHR30085:SF6">
    <property type="entry name" value="ABC TRANSPORTER GLUTAMINE-BINDING PROTEIN GLNH"/>
    <property type="match status" value="1"/>
</dbReference>
<dbReference type="RefSeq" id="WP_041094500.1">
    <property type="nucleotide sequence ID" value="NZ_AP014680.1"/>
</dbReference>
<dbReference type="GO" id="GO:0030288">
    <property type="term" value="C:outer membrane-bounded periplasmic space"/>
    <property type="evidence" value="ECO:0007669"/>
    <property type="project" value="TreeGrafter"/>
</dbReference>
<accession>A0A0A1GWM8</accession>
<dbReference type="PROSITE" id="PS51257">
    <property type="entry name" value="PROKAR_LIPOPROTEIN"/>
    <property type="match status" value="1"/>
</dbReference>
<keyword evidence="3 4" id="KW-0732">Signal</keyword>
<dbReference type="STRING" id="1291742.LOOC260_119290"/>
<dbReference type="GO" id="GO:0005576">
    <property type="term" value="C:extracellular region"/>
    <property type="evidence" value="ECO:0007669"/>
    <property type="project" value="TreeGrafter"/>
</dbReference>
<feature type="domain" description="Ionotropic glutamate receptor C-terminal" evidence="6">
    <location>
        <begin position="44"/>
        <end position="267"/>
    </location>
</feature>
<dbReference type="Proteomes" id="UP000031620">
    <property type="component" value="Chromosome"/>
</dbReference>
<sequence length="278" mass="30464">MRKRWRFIGLFSALALLLITMTSCGTKTALSDQDVLQTDVKDNTITWGVKADTKLFGLMDIKDSKVKGFEIDLAKAMTKEILGKNGKAVFVPVTSQTRVPLLRNGNIDAIMATMTINPERAKQVDFTKSYFDAGQAILVKKGSPIHSVKDLNKKGAIVLGVTGSNSVQNIGKFAPKAKVLQLSDYAQALTALKSGQGDALTTDNGILYGMSVENPNYVVVGGSFTNEPYGIAVNKGQTKFKNRLNKALTKVEKDGTYNKLLDKWFGHVKGFNYEEMKR</sequence>
<dbReference type="Gene3D" id="3.40.190.10">
    <property type="entry name" value="Periplasmic binding protein-like II"/>
    <property type="match status" value="2"/>
</dbReference>
<dbReference type="GO" id="GO:0015276">
    <property type="term" value="F:ligand-gated monoatomic ion channel activity"/>
    <property type="evidence" value="ECO:0007669"/>
    <property type="project" value="InterPro"/>
</dbReference>
<reference evidence="7 8" key="1">
    <citation type="submission" date="2014-11" db="EMBL/GenBank/DDBJ databases">
        <title>Complete genome sequence and analysis of Lactobacillus hokkaidonensis LOOC260T.</title>
        <authorList>
            <person name="Tanizawa Y."/>
            <person name="Tohno M."/>
            <person name="Kaminuma E."/>
            <person name="Nakamura Y."/>
            <person name="Arita M."/>
        </authorList>
    </citation>
    <scope>NUCLEOTIDE SEQUENCE [LARGE SCALE GENOMIC DNA]</scope>
    <source>
        <strain evidence="7 8">LOOC260</strain>
    </source>
</reference>
<dbReference type="GO" id="GO:0006865">
    <property type="term" value="P:amino acid transport"/>
    <property type="evidence" value="ECO:0007669"/>
    <property type="project" value="TreeGrafter"/>
</dbReference>
<dbReference type="InterPro" id="IPR001320">
    <property type="entry name" value="Iontro_rcpt_C"/>
</dbReference>
<evidence type="ECO:0000259" key="5">
    <source>
        <dbReference type="SMART" id="SM00062"/>
    </source>
</evidence>
<dbReference type="SMART" id="SM00079">
    <property type="entry name" value="PBPe"/>
    <property type="match status" value="1"/>
</dbReference>
<dbReference type="EMBL" id="AP014680">
    <property type="protein sequence ID" value="BAP86435.1"/>
    <property type="molecule type" value="Genomic_DNA"/>
</dbReference>
<dbReference type="HOGENOM" id="CLU_019602_18_4_9"/>
<evidence type="ECO:0000313" key="7">
    <source>
        <dbReference type="EMBL" id="BAP86435.1"/>
    </source>
</evidence>
<dbReference type="AlphaFoldDB" id="A0A0A1GWM8"/>
<evidence type="ECO:0000256" key="4">
    <source>
        <dbReference type="SAM" id="SignalP"/>
    </source>
</evidence>
<keyword evidence="2" id="KW-0813">Transport</keyword>
<evidence type="ECO:0000259" key="6">
    <source>
        <dbReference type="SMART" id="SM00079"/>
    </source>
</evidence>
<dbReference type="Pfam" id="PF00497">
    <property type="entry name" value="SBP_bac_3"/>
    <property type="match status" value="1"/>
</dbReference>
<name>A0A0A1GWM8_9LACO</name>
<dbReference type="GO" id="GO:0016020">
    <property type="term" value="C:membrane"/>
    <property type="evidence" value="ECO:0007669"/>
    <property type="project" value="InterPro"/>
</dbReference>